<proteinExistence type="predicted"/>
<dbReference type="AlphaFoldDB" id="A0A1R3J0A8"/>
<keyword evidence="2" id="KW-1185">Reference proteome</keyword>
<accession>A0A1R3J0A8</accession>
<sequence>EKNDCKINLLQNKRHCLVQDHRSRVIRMPWLEHQLVVGFQLLPEGMAFQV</sequence>
<organism evidence="1 2">
    <name type="scientific">Corchorus capsularis</name>
    <name type="common">Jute</name>
    <dbReference type="NCBI Taxonomy" id="210143"/>
    <lineage>
        <taxon>Eukaryota</taxon>
        <taxon>Viridiplantae</taxon>
        <taxon>Streptophyta</taxon>
        <taxon>Embryophyta</taxon>
        <taxon>Tracheophyta</taxon>
        <taxon>Spermatophyta</taxon>
        <taxon>Magnoliopsida</taxon>
        <taxon>eudicotyledons</taxon>
        <taxon>Gunneridae</taxon>
        <taxon>Pentapetalae</taxon>
        <taxon>rosids</taxon>
        <taxon>malvids</taxon>
        <taxon>Malvales</taxon>
        <taxon>Malvaceae</taxon>
        <taxon>Grewioideae</taxon>
        <taxon>Apeibeae</taxon>
        <taxon>Corchorus</taxon>
    </lineage>
</organism>
<comment type="caution">
    <text evidence="1">The sequence shown here is derived from an EMBL/GenBank/DDBJ whole genome shotgun (WGS) entry which is preliminary data.</text>
</comment>
<evidence type="ECO:0000313" key="2">
    <source>
        <dbReference type="Proteomes" id="UP000188268"/>
    </source>
</evidence>
<dbReference type="Gramene" id="OMO88279">
    <property type="protein sequence ID" value="OMO88279"/>
    <property type="gene ID" value="CCACVL1_08492"/>
</dbReference>
<name>A0A1R3J0A8_COCAP</name>
<dbReference type="EMBL" id="AWWV01009035">
    <property type="protein sequence ID" value="OMO88279.1"/>
    <property type="molecule type" value="Genomic_DNA"/>
</dbReference>
<protein>
    <submittedName>
        <fullName evidence="1">Uncharacterized protein</fullName>
    </submittedName>
</protein>
<dbReference type="Proteomes" id="UP000188268">
    <property type="component" value="Unassembled WGS sequence"/>
</dbReference>
<evidence type="ECO:0000313" key="1">
    <source>
        <dbReference type="EMBL" id="OMO88279.1"/>
    </source>
</evidence>
<gene>
    <name evidence="1" type="ORF">CCACVL1_08492</name>
</gene>
<feature type="non-terminal residue" evidence="1">
    <location>
        <position position="1"/>
    </location>
</feature>
<reference evidence="1 2" key="1">
    <citation type="submission" date="2013-09" db="EMBL/GenBank/DDBJ databases">
        <title>Corchorus capsularis genome sequencing.</title>
        <authorList>
            <person name="Alam M."/>
            <person name="Haque M.S."/>
            <person name="Islam M.S."/>
            <person name="Emdad E.M."/>
            <person name="Islam M.M."/>
            <person name="Ahmed B."/>
            <person name="Halim A."/>
            <person name="Hossen Q.M.M."/>
            <person name="Hossain M.Z."/>
            <person name="Ahmed R."/>
            <person name="Khan M.M."/>
            <person name="Islam R."/>
            <person name="Rashid M.M."/>
            <person name="Khan S.A."/>
            <person name="Rahman M.S."/>
            <person name="Alam M."/>
        </authorList>
    </citation>
    <scope>NUCLEOTIDE SEQUENCE [LARGE SCALE GENOMIC DNA]</scope>
    <source>
        <strain evidence="2">cv. CVL-1</strain>
        <tissue evidence="1">Whole seedling</tissue>
    </source>
</reference>